<organism evidence="2 3">
    <name type="scientific">Desulfosudis oleivorans (strain DSM 6200 / JCM 39069 / Hxd3)</name>
    <name type="common">Desulfococcus oleovorans</name>
    <dbReference type="NCBI Taxonomy" id="96561"/>
    <lineage>
        <taxon>Bacteria</taxon>
        <taxon>Pseudomonadati</taxon>
        <taxon>Thermodesulfobacteriota</taxon>
        <taxon>Desulfobacteria</taxon>
        <taxon>Desulfobacterales</taxon>
        <taxon>Desulfosudaceae</taxon>
        <taxon>Desulfosudis</taxon>
    </lineage>
</organism>
<dbReference type="RefSeq" id="WP_012176475.1">
    <property type="nucleotide sequence ID" value="NC_009943.1"/>
</dbReference>
<dbReference type="AlphaFoldDB" id="A8ZZJ2"/>
<dbReference type="Proteomes" id="UP000008561">
    <property type="component" value="Chromosome"/>
</dbReference>
<evidence type="ECO:0000313" key="3">
    <source>
        <dbReference type="Proteomes" id="UP000008561"/>
    </source>
</evidence>
<dbReference type="OrthoDB" id="9813321at2"/>
<dbReference type="HOGENOM" id="CLU_136025_4_0_7"/>
<accession>A8ZZJ2</accession>
<evidence type="ECO:0000259" key="1">
    <source>
        <dbReference type="SMART" id="SM00834"/>
    </source>
</evidence>
<dbReference type="SMART" id="SM00834">
    <property type="entry name" value="CxxC_CXXC_SSSS"/>
    <property type="match status" value="1"/>
</dbReference>
<name>A8ZZJ2_DESOH</name>
<dbReference type="Pfam" id="PF09723">
    <property type="entry name" value="Zn_ribbon_8"/>
    <property type="match status" value="1"/>
</dbReference>
<dbReference type="NCBIfam" id="TIGR02605">
    <property type="entry name" value="CxxC_CxxC_SSSS"/>
    <property type="match status" value="1"/>
</dbReference>
<protein>
    <submittedName>
        <fullName evidence="2">Putative regulatory protein, FmdB family</fullName>
    </submittedName>
</protein>
<gene>
    <name evidence="2" type="ordered locus">Dole_3061</name>
</gene>
<dbReference type="KEGG" id="dol:Dole_3061"/>
<dbReference type="InterPro" id="IPR013429">
    <property type="entry name" value="Regulatory_FmdB_Zinc_ribbon"/>
</dbReference>
<dbReference type="EMBL" id="CP000859">
    <property type="protein sequence ID" value="ABW68864.1"/>
    <property type="molecule type" value="Genomic_DNA"/>
</dbReference>
<keyword evidence="3" id="KW-1185">Reference proteome</keyword>
<reference evidence="2 3" key="1">
    <citation type="submission" date="2007-10" db="EMBL/GenBank/DDBJ databases">
        <title>Complete sequence of Desulfococcus oleovorans Hxd3.</title>
        <authorList>
            <consortium name="US DOE Joint Genome Institute"/>
            <person name="Copeland A."/>
            <person name="Lucas S."/>
            <person name="Lapidus A."/>
            <person name="Barry K."/>
            <person name="Glavina del Rio T."/>
            <person name="Dalin E."/>
            <person name="Tice H."/>
            <person name="Pitluck S."/>
            <person name="Kiss H."/>
            <person name="Brettin T."/>
            <person name="Bruce D."/>
            <person name="Detter J.C."/>
            <person name="Han C."/>
            <person name="Schmutz J."/>
            <person name="Larimer F."/>
            <person name="Land M."/>
            <person name="Hauser L."/>
            <person name="Kyrpides N."/>
            <person name="Kim E."/>
            <person name="Wawrik B."/>
            <person name="Richardson P."/>
        </authorList>
    </citation>
    <scope>NUCLEOTIDE SEQUENCE [LARGE SCALE GENOMIC DNA]</scope>
    <source>
        <strain evidence="3">DSM 6200 / JCM 39069 / Hxd3</strain>
    </source>
</reference>
<proteinExistence type="predicted"/>
<dbReference type="eggNOG" id="COG2331">
    <property type="taxonomic scope" value="Bacteria"/>
</dbReference>
<dbReference type="STRING" id="96561.Dole_3061"/>
<feature type="domain" description="Putative regulatory protein FmdB zinc ribbon" evidence="1">
    <location>
        <begin position="1"/>
        <end position="41"/>
    </location>
</feature>
<evidence type="ECO:0000313" key="2">
    <source>
        <dbReference type="EMBL" id="ABW68864.1"/>
    </source>
</evidence>
<sequence>MPIYEYQCDACGKCFETLVMGGKAPKTCEICGAKKIHRVMSACGFQTKDRSGLVTKSAAGSSACAGCTSSSCASCK</sequence>